<evidence type="ECO:0000313" key="1">
    <source>
        <dbReference type="EMBL" id="MDX5931528.1"/>
    </source>
</evidence>
<evidence type="ECO:0008006" key="3">
    <source>
        <dbReference type="Google" id="ProtNLM"/>
    </source>
</evidence>
<comment type="caution">
    <text evidence="1">The sequence shown here is derived from an EMBL/GenBank/DDBJ whole genome shotgun (WGS) entry which is preliminary data.</text>
</comment>
<dbReference type="EMBL" id="JAWXYB010000018">
    <property type="protein sequence ID" value="MDX5931528.1"/>
    <property type="molecule type" value="Genomic_DNA"/>
</dbReference>
<accession>A0AAW9DR60</accession>
<dbReference type="PROSITE" id="PS51257">
    <property type="entry name" value="PROKAR_LIPOPROTEIN"/>
    <property type="match status" value="1"/>
</dbReference>
<name>A0AAW9DR60_ACIAO</name>
<dbReference type="Proteomes" id="UP001279553">
    <property type="component" value="Unassembled WGS sequence"/>
</dbReference>
<protein>
    <recommendedName>
        <fullName evidence="3">Lipoprotein</fullName>
    </recommendedName>
</protein>
<keyword evidence="2" id="KW-1185">Reference proteome</keyword>
<reference evidence="1 2" key="1">
    <citation type="submission" date="2023-11" db="EMBL/GenBank/DDBJ databases">
        <title>MicrobeMod: A computational toolkit for identifying prokaryotic methylation and restriction-modification with nanopore sequencing.</title>
        <authorList>
            <person name="Crits-Christoph A."/>
            <person name="Kang S.C."/>
            <person name="Lee H."/>
            <person name="Ostrov N."/>
        </authorList>
    </citation>
    <scope>NUCLEOTIDE SEQUENCE [LARGE SCALE GENOMIC DNA]</scope>
    <source>
        <strain evidence="1 2">DSMZ 700</strain>
    </source>
</reference>
<organism evidence="1 2">
    <name type="scientific">Acidiphilium acidophilum</name>
    <name type="common">Thiobacillus acidophilus</name>
    <dbReference type="NCBI Taxonomy" id="76588"/>
    <lineage>
        <taxon>Bacteria</taxon>
        <taxon>Pseudomonadati</taxon>
        <taxon>Pseudomonadota</taxon>
        <taxon>Alphaproteobacteria</taxon>
        <taxon>Acetobacterales</taxon>
        <taxon>Acidocellaceae</taxon>
        <taxon>Acidiphilium</taxon>
    </lineage>
</organism>
<evidence type="ECO:0000313" key="2">
    <source>
        <dbReference type="Proteomes" id="UP001279553"/>
    </source>
</evidence>
<gene>
    <name evidence="1" type="ORF">SIL87_12190</name>
</gene>
<proteinExistence type="predicted"/>
<dbReference type="AlphaFoldDB" id="A0AAW9DR60"/>
<dbReference type="RefSeq" id="WP_319614433.1">
    <property type="nucleotide sequence ID" value="NZ_JAWXYB010000018.1"/>
</dbReference>
<sequence>MRGLILLLLVMVALGGCALEPQLPATGYLPFSTFRNSIVGEDPAIEAMNAATYAFAHPAAMQGHPARMAIAIASLDAMAGQFATGARWVGMNSLARQQMLQARSAVRRTMGIAPGTSSQIVVDALVGAAQQIRRGNIAGANLALSSPGFTASPAASLQLLAHFPAVPIANHATNFASQYLYPDGGAFNGFRS</sequence>